<keyword evidence="5" id="KW-1185">Reference proteome</keyword>
<evidence type="ECO:0000313" key="5">
    <source>
        <dbReference type="Proteomes" id="UP001589647"/>
    </source>
</evidence>
<dbReference type="PANTHER" id="PTHR33744">
    <property type="entry name" value="CARBOHYDRATE DIACID REGULATOR"/>
    <property type="match status" value="1"/>
</dbReference>
<proteinExistence type="inferred from homology"/>
<feature type="domain" description="CdaR GGDEF-like" evidence="3">
    <location>
        <begin position="167"/>
        <end position="265"/>
    </location>
</feature>
<accession>A0ABV5IZL8</accession>
<dbReference type="InterPro" id="IPR025736">
    <property type="entry name" value="PucR_C-HTH_dom"/>
</dbReference>
<dbReference type="Gene3D" id="1.10.10.2840">
    <property type="entry name" value="PucR C-terminal helix-turn-helix domain"/>
    <property type="match status" value="1"/>
</dbReference>
<dbReference type="RefSeq" id="WP_189651541.1">
    <property type="nucleotide sequence ID" value="NZ_BMRC01000020.1"/>
</dbReference>
<dbReference type="Pfam" id="PF13556">
    <property type="entry name" value="HTH_30"/>
    <property type="match status" value="1"/>
</dbReference>
<sequence length="386" mass="42552">MSLDDAVQDLADRLGVALVVLDHDLKIAAFSVHDTDARLARLARLLAGSTAPVTKSLVKEHRLHHAKHGVRVPQDDGELVVLPLRHEQQLLGYVYYVEDRETPCVDDLEVLESAAPEMGALLSLRISERRHGKENSRHLLAALLGGSPEARSKAAETLVRDGLIDDVENYSVLVLQAPESSPKSVTRLAVEATLEFTTRSTTVKIVGAVLGAEGIVLFPRPVNHDRLERALAGPDLEEVVAGVGSVKPSLTEAVDSYHEAQLASRASRLDRHRYGKRVFWQDLGIDRLFLQLPLDRLTPGQLPAGVRRLLNAPHGVELAMTLEGYLDSGGEIQGTARRLRIHRSTLYYRLDRIREVIDCDITDGAVRLELHAGLRIARLAGLWPHK</sequence>
<evidence type="ECO:0000259" key="2">
    <source>
        <dbReference type="Pfam" id="PF13556"/>
    </source>
</evidence>
<comment type="caution">
    <text evidence="4">The sequence shown here is derived from an EMBL/GenBank/DDBJ whole genome shotgun (WGS) entry which is preliminary data.</text>
</comment>
<dbReference type="InterPro" id="IPR042070">
    <property type="entry name" value="PucR_C-HTH_sf"/>
</dbReference>
<dbReference type="EMBL" id="JBHMEI010000109">
    <property type="protein sequence ID" value="MFB9210024.1"/>
    <property type="molecule type" value="Genomic_DNA"/>
</dbReference>
<evidence type="ECO:0000259" key="3">
    <source>
        <dbReference type="Pfam" id="PF17853"/>
    </source>
</evidence>
<dbReference type="Pfam" id="PF17853">
    <property type="entry name" value="GGDEF_2"/>
    <property type="match status" value="1"/>
</dbReference>
<comment type="similarity">
    <text evidence="1">Belongs to the CdaR family.</text>
</comment>
<reference evidence="4 5" key="1">
    <citation type="submission" date="2024-09" db="EMBL/GenBank/DDBJ databases">
        <authorList>
            <person name="Sun Q."/>
            <person name="Mori K."/>
        </authorList>
    </citation>
    <scope>NUCLEOTIDE SEQUENCE [LARGE SCALE GENOMIC DNA]</scope>
    <source>
        <strain evidence="4 5">CCM 3426</strain>
    </source>
</reference>
<gene>
    <name evidence="4" type="ORF">ACFFV7_53185</name>
</gene>
<name>A0ABV5IZL8_9ACTN</name>
<dbReference type="Proteomes" id="UP001589647">
    <property type="component" value="Unassembled WGS sequence"/>
</dbReference>
<dbReference type="InterPro" id="IPR041522">
    <property type="entry name" value="CdaR_GGDEF"/>
</dbReference>
<dbReference type="PANTHER" id="PTHR33744:SF1">
    <property type="entry name" value="DNA-BINDING TRANSCRIPTIONAL ACTIVATOR ADER"/>
    <property type="match status" value="1"/>
</dbReference>
<protein>
    <submittedName>
        <fullName evidence="4">PucR family transcriptional regulator</fullName>
    </submittedName>
</protein>
<evidence type="ECO:0000256" key="1">
    <source>
        <dbReference type="ARBA" id="ARBA00006754"/>
    </source>
</evidence>
<feature type="domain" description="PucR C-terminal helix-turn-helix" evidence="2">
    <location>
        <begin position="318"/>
        <end position="376"/>
    </location>
</feature>
<organism evidence="4 5">
    <name type="scientific">Nonomuraea spiralis</name>
    <dbReference type="NCBI Taxonomy" id="46182"/>
    <lineage>
        <taxon>Bacteria</taxon>
        <taxon>Bacillati</taxon>
        <taxon>Actinomycetota</taxon>
        <taxon>Actinomycetes</taxon>
        <taxon>Streptosporangiales</taxon>
        <taxon>Streptosporangiaceae</taxon>
        <taxon>Nonomuraea</taxon>
    </lineage>
</organism>
<evidence type="ECO:0000313" key="4">
    <source>
        <dbReference type="EMBL" id="MFB9210024.1"/>
    </source>
</evidence>
<dbReference type="InterPro" id="IPR051448">
    <property type="entry name" value="CdaR-like_regulators"/>
</dbReference>